<feature type="domain" description="Cytochrome c" evidence="6">
    <location>
        <begin position="61"/>
        <end position="148"/>
    </location>
</feature>
<dbReference type="KEGG" id="hdn:Hden_1145"/>
<protein>
    <submittedName>
        <fullName evidence="7">Cytochrome c class I</fullName>
    </submittedName>
</protein>
<dbReference type="OrthoDB" id="9779283at2"/>
<dbReference type="HOGENOM" id="CLU_052974_1_1_5"/>
<dbReference type="Proteomes" id="UP000002033">
    <property type="component" value="Chromosome"/>
</dbReference>
<evidence type="ECO:0000256" key="5">
    <source>
        <dbReference type="SAM" id="SignalP"/>
    </source>
</evidence>
<dbReference type="InterPro" id="IPR036909">
    <property type="entry name" value="Cyt_c-like_dom_sf"/>
</dbReference>
<dbReference type="PROSITE" id="PS51007">
    <property type="entry name" value="CYTC"/>
    <property type="match status" value="1"/>
</dbReference>
<dbReference type="eggNOG" id="COG3258">
    <property type="taxonomic scope" value="Bacteria"/>
</dbReference>
<dbReference type="PANTHER" id="PTHR35008">
    <property type="entry name" value="BLL4482 PROTEIN-RELATED"/>
    <property type="match status" value="1"/>
</dbReference>
<gene>
    <name evidence="7" type="ordered locus">Hden_1145</name>
</gene>
<evidence type="ECO:0000259" key="6">
    <source>
        <dbReference type="PROSITE" id="PS51007"/>
    </source>
</evidence>
<evidence type="ECO:0000256" key="3">
    <source>
        <dbReference type="ARBA" id="ARBA00023004"/>
    </source>
</evidence>
<dbReference type="RefSeq" id="WP_013215174.1">
    <property type="nucleotide sequence ID" value="NC_014313.1"/>
</dbReference>
<feature type="chain" id="PRO_5003116337" evidence="5">
    <location>
        <begin position="25"/>
        <end position="180"/>
    </location>
</feature>
<reference evidence="8" key="1">
    <citation type="journal article" date="2011" name="J. Bacteriol.">
        <title>Genome sequences of eight morphologically diverse alphaproteobacteria.</title>
        <authorList>
            <consortium name="US DOE Joint Genome Institute"/>
            <person name="Brown P.J."/>
            <person name="Kysela D.T."/>
            <person name="Buechlein A."/>
            <person name="Hemmerich C."/>
            <person name="Brun Y.V."/>
        </authorList>
    </citation>
    <scope>NUCLEOTIDE SEQUENCE [LARGE SCALE GENOMIC DNA]</scope>
    <source>
        <strain evidence="8">ATCC 51888 / DSM 1869 / NCIB 11706 / TK 0415</strain>
    </source>
</reference>
<keyword evidence="8" id="KW-1185">Reference proteome</keyword>
<dbReference type="InterPro" id="IPR009056">
    <property type="entry name" value="Cyt_c-like_dom"/>
</dbReference>
<evidence type="ECO:0000256" key="2">
    <source>
        <dbReference type="ARBA" id="ARBA00022723"/>
    </source>
</evidence>
<proteinExistence type="predicted"/>
<dbReference type="GO" id="GO:0046872">
    <property type="term" value="F:metal ion binding"/>
    <property type="evidence" value="ECO:0007669"/>
    <property type="project" value="UniProtKB-KW"/>
</dbReference>
<organism evidence="7 8">
    <name type="scientific">Hyphomicrobium denitrificans (strain ATCC 51888 / DSM 1869 / NCIMB 11706 / TK 0415)</name>
    <dbReference type="NCBI Taxonomy" id="582899"/>
    <lineage>
        <taxon>Bacteria</taxon>
        <taxon>Pseudomonadati</taxon>
        <taxon>Pseudomonadota</taxon>
        <taxon>Alphaproteobacteria</taxon>
        <taxon>Hyphomicrobiales</taxon>
        <taxon>Hyphomicrobiaceae</taxon>
        <taxon>Hyphomicrobium</taxon>
    </lineage>
</organism>
<keyword evidence="3 4" id="KW-0408">Iron</keyword>
<dbReference type="EMBL" id="CP002083">
    <property type="protein sequence ID" value="ADJ22959.1"/>
    <property type="molecule type" value="Genomic_DNA"/>
</dbReference>
<feature type="signal peptide" evidence="5">
    <location>
        <begin position="1"/>
        <end position="24"/>
    </location>
</feature>
<accession>D8JVS0</accession>
<dbReference type="GO" id="GO:0020037">
    <property type="term" value="F:heme binding"/>
    <property type="evidence" value="ECO:0007669"/>
    <property type="project" value="InterPro"/>
</dbReference>
<evidence type="ECO:0000313" key="7">
    <source>
        <dbReference type="EMBL" id="ADJ22959.1"/>
    </source>
</evidence>
<keyword evidence="2 4" id="KW-0479">Metal-binding</keyword>
<dbReference type="PANTHER" id="PTHR35008:SF8">
    <property type="entry name" value="ALCOHOL DEHYDROGENASE CYTOCHROME C SUBUNIT"/>
    <property type="match status" value="1"/>
</dbReference>
<dbReference type="Pfam" id="PF13442">
    <property type="entry name" value="Cytochrome_CBB3"/>
    <property type="match status" value="1"/>
</dbReference>
<dbReference type="GO" id="GO:0009055">
    <property type="term" value="F:electron transfer activity"/>
    <property type="evidence" value="ECO:0007669"/>
    <property type="project" value="InterPro"/>
</dbReference>
<dbReference type="Gene3D" id="1.10.760.10">
    <property type="entry name" value="Cytochrome c-like domain"/>
    <property type="match status" value="1"/>
</dbReference>
<sequence length="180" mass="19115" precursor="true">MSTPKLTKLFMCLACVVIATDAEAQSRAQAPQLGTPMSKADVAKWDITVFPDGRGLPSGHGTAKEGRAIYVQKCASCHGDQGQGATAEDLVSGPMPPTAGHPNKAIGSYWPYATTIFDYLRRAMPPSAPGSLSSDELYALTAYLLAANKIISESDEMDALSLPKVEMPNRNGFVPIDAKK</sequence>
<dbReference type="SUPFAM" id="SSF46626">
    <property type="entry name" value="Cytochrome c"/>
    <property type="match status" value="1"/>
</dbReference>
<dbReference type="InterPro" id="IPR051459">
    <property type="entry name" value="Cytochrome_c-type_DH"/>
</dbReference>
<evidence type="ECO:0000313" key="8">
    <source>
        <dbReference type="Proteomes" id="UP000002033"/>
    </source>
</evidence>
<dbReference type="STRING" id="582899.Hden_1145"/>
<name>D8JVS0_HYPDA</name>
<keyword evidence="1 4" id="KW-0349">Heme</keyword>
<dbReference type="AlphaFoldDB" id="D8JVS0"/>
<evidence type="ECO:0000256" key="4">
    <source>
        <dbReference type="PROSITE-ProRule" id="PRU00433"/>
    </source>
</evidence>
<keyword evidence="5" id="KW-0732">Signal</keyword>
<evidence type="ECO:0000256" key="1">
    <source>
        <dbReference type="ARBA" id="ARBA00022617"/>
    </source>
</evidence>